<dbReference type="EMBL" id="KZ825560">
    <property type="protein sequence ID" value="PYI27887.1"/>
    <property type="molecule type" value="Genomic_DNA"/>
</dbReference>
<dbReference type="PANTHER" id="PTHR24305">
    <property type="entry name" value="CYTOCHROME P450"/>
    <property type="match status" value="1"/>
</dbReference>
<dbReference type="InterPro" id="IPR050121">
    <property type="entry name" value="Cytochrome_P450_monoxygenase"/>
</dbReference>
<dbReference type="InterPro" id="IPR001128">
    <property type="entry name" value="Cyt_P450"/>
</dbReference>
<keyword evidence="9" id="KW-1185">Reference proteome</keyword>
<evidence type="ECO:0000256" key="6">
    <source>
        <dbReference type="ARBA" id="ARBA00023033"/>
    </source>
</evidence>
<evidence type="ECO:0000256" key="1">
    <source>
        <dbReference type="ARBA" id="ARBA00001971"/>
    </source>
</evidence>
<evidence type="ECO:0000256" key="5">
    <source>
        <dbReference type="ARBA" id="ARBA00023004"/>
    </source>
</evidence>
<evidence type="ECO:0000256" key="7">
    <source>
        <dbReference type="PIRSR" id="PIRSR602403-1"/>
    </source>
</evidence>
<dbReference type="InterPro" id="IPR002403">
    <property type="entry name" value="Cyt_P450_E_grp-IV"/>
</dbReference>
<dbReference type="InterPro" id="IPR036396">
    <property type="entry name" value="Cyt_P450_sf"/>
</dbReference>
<organism evidence="8 9">
    <name type="scientific">Aspergillus indologenus CBS 114.80</name>
    <dbReference type="NCBI Taxonomy" id="1450541"/>
    <lineage>
        <taxon>Eukaryota</taxon>
        <taxon>Fungi</taxon>
        <taxon>Dikarya</taxon>
        <taxon>Ascomycota</taxon>
        <taxon>Pezizomycotina</taxon>
        <taxon>Eurotiomycetes</taxon>
        <taxon>Eurotiomycetidae</taxon>
        <taxon>Eurotiales</taxon>
        <taxon>Aspergillaceae</taxon>
        <taxon>Aspergillus</taxon>
        <taxon>Aspergillus subgen. Circumdati</taxon>
    </lineage>
</organism>
<dbReference type="Gene3D" id="1.10.630.10">
    <property type="entry name" value="Cytochrome P450"/>
    <property type="match status" value="1"/>
</dbReference>
<accession>A0A2V5IV55</accession>
<dbReference type="Pfam" id="PF00067">
    <property type="entry name" value="p450"/>
    <property type="match status" value="1"/>
</dbReference>
<keyword evidence="5 7" id="KW-0408">Iron</keyword>
<proteinExistence type="inferred from homology"/>
<keyword evidence="4" id="KW-0560">Oxidoreductase</keyword>
<reference evidence="8 9" key="1">
    <citation type="submission" date="2018-02" db="EMBL/GenBank/DDBJ databases">
        <title>The genomes of Aspergillus section Nigri reveals drivers in fungal speciation.</title>
        <authorList>
            <consortium name="DOE Joint Genome Institute"/>
            <person name="Vesth T.C."/>
            <person name="Nybo J."/>
            <person name="Theobald S."/>
            <person name="Brandl J."/>
            <person name="Frisvad J.C."/>
            <person name="Nielsen K.F."/>
            <person name="Lyhne E.K."/>
            <person name="Kogle M.E."/>
            <person name="Kuo A."/>
            <person name="Riley R."/>
            <person name="Clum A."/>
            <person name="Nolan M."/>
            <person name="Lipzen A."/>
            <person name="Salamov A."/>
            <person name="Henrissat B."/>
            <person name="Wiebenga A."/>
            <person name="De vries R.P."/>
            <person name="Grigoriev I.V."/>
            <person name="Mortensen U.H."/>
            <person name="Andersen M.R."/>
            <person name="Baker S.E."/>
        </authorList>
    </citation>
    <scope>NUCLEOTIDE SEQUENCE [LARGE SCALE GENOMIC DNA]</scope>
    <source>
        <strain evidence="8 9">CBS 114.80</strain>
    </source>
</reference>
<feature type="binding site" description="axial binding residue" evidence="7">
    <location>
        <position position="439"/>
    </location>
    <ligand>
        <name>heme</name>
        <dbReference type="ChEBI" id="CHEBI:30413"/>
    </ligand>
    <ligandPart>
        <name>Fe</name>
        <dbReference type="ChEBI" id="CHEBI:18248"/>
    </ligandPart>
</feature>
<evidence type="ECO:0000256" key="4">
    <source>
        <dbReference type="ARBA" id="ARBA00023002"/>
    </source>
</evidence>
<gene>
    <name evidence="8" type="ORF">BP00DRAFT_404103</name>
</gene>
<name>A0A2V5IV55_9EURO</name>
<dbReference type="AlphaFoldDB" id="A0A2V5IV55"/>
<dbReference type="GO" id="GO:0005506">
    <property type="term" value="F:iron ion binding"/>
    <property type="evidence" value="ECO:0007669"/>
    <property type="project" value="InterPro"/>
</dbReference>
<evidence type="ECO:0000256" key="2">
    <source>
        <dbReference type="ARBA" id="ARBA00010617"/>
    </source>
</evidence>
<evidence type="ECO:0000256" key="3">
    <source>
        <dbReference type="ARBA" id="ARBA00022723"/>
    </source>
</evidence>
<dbReference type="Proteomes" id="UP000248817">
    <property type="component" value="Unassembled WGS sequence"/>
</dbReference>
<keyword evidence="3 7" id="KW-0479">Metal-binding</keyword>
<dbReference type="GO" id="GO:0016705">
    <property type="term" value="F:oxidoreductase activity, acting on paired donors, with incorporation or reduction of molecular oxygen"/>
    <property type="evidence" value="ECO:0007669"/>
    <property type="project" value="InterPro"/>
</dbReference>
<dbReference type="SUPFAM" id="SSF48264">
    <property type="entry name" value="Cytochrome P450"/>
    <property type="match status" value="1"/>
</dbReference>
<keyword evidence="7" id="KW-0349">Heme</keyword>
<sequence>MQIVTAIAIGFLLAGAIKIWIRLRPPSSLPRDLPRIPLYTVILALWWDLSNFEIYNRWIRAPLEKHGAVCVFHTGRWNVLVGHPGLVNELFRNEAVYSKAGNHVRAPSTALGALVGDNIVNSTQTNHRLYKSVMQPGLQRRFDAAPFIEKSRILVDRLIAAQKVESHRGVLVLPWLQKFTLDLVAVCFLGFEMKALNGAPVEQLLTQVKPGVFHPITMKFPAFDRLWWLVPSRRRIFQLVREFDHVLYTTVRQHTRSNPPGLSNMLSHLLEDALQSGQITDKQFRSNIIVTLMAGHDNTEFLFACGMMVLGRNPAIQDRLRTEVMAATGAEPAPDALSRLPYLTSFIYELLRLYPPISQMFNRMASRHASLGDRIPIQPQTSVAWTAYGLQTNPQIWGPTAAEFQPERWGSTVPEIQAAVRRETVRGHYIPFSAYSRKCPAQEFALLQVRVTLFELVRRIRWTVDPQAEIKMSSGTHTFPIGLRVIIDELDALDAVKV</sequence>
<evidence type="ECO:0000313" key="8">
    <source>
        <dbReference type="EMBL" id="PYI27887.1"/>
    </source>
</evidence>
<keyword evidence="6" id="KW-0503">Monooxygenase</keyword>
<protein>
    <submittedName>
        <fullName evidence="8">Putative sporulation-specific N-formyltyrosine oxidase Dit2</fullName>
    </submittedName>
</protein>
<dbReference type="PRINTS" id="PR00465">
    <property type="entry name" value="EP450IV"/>
</dbReference>
<dbReference type="GO" id="GO:0004497">
    <property type="term" value="F:monooxygenase activity"/>
    <property type="evidence" value="ECO:0007669"/>
    <property type="project" value="UniProtKB-KW"/>
</dbReference>
<evidence type="ECO:0000313" key="9">
    <source>
        <dbReference type="Proteomes" id="UP000248817"/>
    </source>
</evidence>
<dbReference type="GO" id="GO:0020037">
    <property type="term" value="F:heme binding"/>
    <property type="evidence" value="ECO:0007669"/>
    <property type="project" value="InterPro"/>
</dbReference>
<dbReference type="CDD" id="cd11070">
    <property type="entry name" value="CYP56-like"/>
    <property type="match status" value="1"/>
</dbReference>
<comment type="similarity">
    <text evidence="2">Belongs to the cytochrome P450 family.</text>
</comment>
<dbReference type="PANTHER" id="PTHR24305:SF223">
    <property type="entry name" value="CYTOCHROME P450-DIT2"/>
    <property type="match status" value="1"/>
</dbReference>
<comment type="cofactor">
    <cofactor evidence="1 7">
        <name>heme</name>
        <dbReference type="ChEBI" id="CHEBI:30413"/>
    </cofactor>
</comment>